<evidence type="ECO:0000259" key="2">
    <source>
        <dbReference type="Pfam" id="PF17651"/>
    </source>
</evidence>
<dbReference type="PANTHER" id="PTHR42895:SF2">
    <property type="entry name" value="IRON-SULFUR CLUSTER PROTEIN"/>
    <property type="match status" value="1"/>
</dbReference>
<dbReference type="InterPro" id="IPR052911">
    <property type="entry name" value="Corrinoid_activation_enz"/>
</dbReference>
<keyword evidence="4" id="KW-1185">Reference proteome</keyword>
<dbReference type="InterPro" id="IPR027980">
    <property type="entry name" value="RACo_C"/>
</dbReference>
<evidence type="ECO:0000313" key="4">
    <source>
        <dbReference type="Proteomes" id="UP000683493"/>
    </source>
</evidence>
<name>A0ABX8JJJ0_9BACT</name>
<dbReference type="EMBL" id="CP076724">
    <property type="protein sequence ID" value="QWV96837.1"/>
    <property type="molecule type" value="Genomic_DNA"/>
</dbReference>
<accession>A0ABX8JJJ0</accession>
<feature type="domain" description="RACo C-terminal" evidence="1">
    <location>
        <begin position="169"/>
        <end position="419"/>
    </location>
</feature>
<dbReference type="Pfam" id="PF17651">
    <property type="entry name" value="Raco_middle"/>
    <property type="match status" value="1"/>
</dbReference>
<gene>
    <name evidence="3" type="ORF">KP005_16005</name>
</gene>
<organism evidence="3 4">
    <name type="scientific">Geomonas diazotrophica</name>
    <dbReference type="NCBI Taxonomy" id="2843197"/>
    <lineage>
        <taxon>Bacteria</taxon>
        <taxon>Pseudomonadati</taxon>
        <taxon>Thermodesulfobacteriota</taxon>
        <taxon>Desulfuromonadia</taxon>
        <taxon>Geobacterales</taxon>
        <taxon>Geobacteraceae</taxon>
        <taxon>Geomonas</taxon>
    </lineage>
</organism>
<protein>
    <submittedName>
        <fullName evidence="3">DUF4445 domain-containing protein</fullName>
    </submittedName>
</protein>
<dbReference type="PANTHER" id="PTHR42895">
    <property type="entry name" value="IRON-SULFUR CLUSTER-BINDING PROTEIN-RELATED"/>
    <property type="match status" value="1"/>
</dbReference>
<dbReference type="Proteomes" id="UP000683493">
    <property type="component" value="Chromosome"/>
</dbReference>
<sequence length="421" mass="43770">MSSSKGLCAAFDLGTTTIAASLVDPASGERLAVTGAMNPQRRWGADVLARLTAGGDPETLRAMQAALAAEMERMTGELLDQAGASPADLVQVAVAGNPSMETIALALPVESLAHPPFRPLFSTGKSVATLDLGWSRDYPCYLLPLPGGFVGGDLLAFLFGMAAAPKPGTLFLDVGTNAEIALYDGERYLATSAAAGPAFEGGNLKCGMAALPGAVSGVRIEGDRLKINTIAGAPPRGICGTGVLETVAALLEEGIVAPTGRLLPAAEIDSNLGTRVQEVNGVPAFVLHRDAKSLVYLDQEDIRALQLAKGAMRGGMEILLGKANLSMDEVSQVVLTGSFGAVLSPHVLKKVGIFNEKMVRITGFIKEGALAGVERVLLAAGGREQMEDLAQRVRVIPLSGTPLFEKHFLANIDFPKTETAA</sequence>
<feature type="domain" description="RACo-like middle region" evidence="2">
    <location>
        <begin position="9"/>
        <end position="158"/>
    </location>
</feature>
<reference evidence="3 4" key="1">
    <citation type="submission" date="2021-06" db="EMBL/GenBank/DDBJ databases">
        <title>Gemonas diversity in paddy soil.</title>
        <authorList>
            <person name="Liu G."/>
        </authorList>
    </citation>
    <scope>NUCLEOTIDE SEQUENCE [LARGE SCALE GENOMIC DNA]</scope>
    <source>
        <strain evidence="3 4">RG29</strain>
    </source>
</reference>
<evidence type="ECO:0000313" key="3">
    <source>
        <dbReference type="EMBL" id="QWV96837.1"/>
    </source>
</evidence>
<evidence type="ECO:0000259" key="1">
    <source>
        <dbReference type="Pfam" id="PF14574"/>
    </source>
</evidence>
<proteinExistence type="predicted"/>
<dbReference type="Pfam" id="PF14574">
    <property type="entry name" value="RACo_C_ter"/>
    <property type="match status" value="1"/>
</dbReference>
<dbReference type="InterPro" id="IPR041414">
    <property type="entry name" value="Raco-like_middle"/>
</dbReference>